<evidence type="ECO:0000313" key="3">
    <source>
        <dbReference type="Proteomes" id="UP000094569"/>
    </source>
</evidence>
<dbReference type="EMBL" id="JXNT01000007">
    <property type="protein sequence ID" value="ODM17777.1"/>
    <property type="molecule type" value="Genomic_DNA"/>
</dbReference>
<dbReference type="AlphaFoldDB" id="A0A1E3BA14"/>
<evidence type="ECO:0000313" key="2">
    <source>
        <dbReference type="EMBL" id="ODM17777.1"/>
    </source>
</evidence>
<keyword evidence="3" id="KW-1185">Reference proteome</keyword>
<sequence length="97" mass="10100">MTDVASSSTIWPPFFDVTTAIILLTIAVRGSRNPTPDDGSLDLVATASYYAPSVAYSIPTSIADKTLDHDEDIAGATSMEGNPRAVATEPRPATGST</sequence>
<protein>
    <submittedName>
        <fullName evidence="2">Uncharacterized protein</fullName>
    </submittedName>
</protein>
<name>A0A1E3BA14_ASPCR</name>
<gene>
    <name evidence="2" type="ORF">SI65_06565</name>
</gene>
<dbReference type="Proteomes" id="UP000094569">
    <property type="component" value="Unassembled WGS sequence"/>
</dbReference>
<feature type="region of interest" description="Disordered" evidence="1">
    <location>
        <begin position="69"/>
        <end position="97"/>
    </location>
</feature>
<dbReference type="VEuPathDB" id="FungiDB:SI65_06565"/>
<proteinExistence type="predicted"/>
<reference evidence="2 3" key="1">
    <citation type="journal article" date="2016" name="BMC Genomics">
        <title>Comparative genomic and transcriptomic analyses of the Fuzhuan brick tea-fermentation fungus Aspergillus cristatus.</title>
        <authorList>
            <person name="Ge Y."/>
            <person name="Wang Y."/>
            <person name="Liu Y."/>
            <person name="Tan Y."/>
            <person name="Ren X."/>
            <person name="Zhang X."/>
            <person name="Hyde K.D."/>
            <person name="Liu Y."/>
            <person name="Liu Z."/>
        </authorList>
    </citation>
    <scope>NUCLEOTIDE SEQUENCE [LARGE SCALE GENOMIC DNA]</scope>
    <source>
        <strain evidence="2 3">GZAAS20.1005</strain>
    </source>
</reference>
<comment type="caution">
    <text evidence="2">The sequence shown here is derived from an EMBL/GenBank/DDBJ whole genome shotgun (WGS) entry which is preliminary data.</text>
</comment>
<organism evidence="2 3">
    <name type="scientific">Aspergillus cristatus</name>
    <name type="common">Chinese Fuzhuan brick tea-fermentation fungus</name>
    <name type="synonym">Eurotium cristatum</name>
    <dbReference type="NCBI Taxonomy" id="573508"/>
    <lineage>
        <taxon>Eukaryota</taxon>
        <taxon>Fungi</taxon>
        <taxon>Dikarya</taxon>
        <taxon>Ascomycota</taxon>
        <taxon>Pezizomycotina</taxon>
        <taxon>Eurotiomycetes</taxon>
        <taxon>Eurotiomycetidae</taxon>
        <taxon>Eurotiales</taxon>
        <taxon>Aspergillaceae</taxon>
        <taxon>Aspergillus</taxon>
        <taxon>Aspergillus subgen. Aspergillus</taxon>
    </lineage>
</organism>
<evidence type="ECO:0000256" key="1">
    <source>
        <dbReference type="SAM" id="MobiDB-lite"/>
    </source>
</evidence>
<accession>A0A1E3BA14</accession>